<name>A0ABT5LIX9_9GAMM</name>
<gene>
    <name evidence="1" type="ORF">PSI23_11095</name>
</gene>
<accession>A0ABT5LIX9</accession>
<protein>
    <submittedName>
        <fullName evidence="1">Uncharacterized protein</fullName>
    </submittedName>
</protein>
<reference evidence="1 2" key="1">
    <citation type="submission" date="2023-02" db="EMBL/GenBank/DDBJ databases">
        <title>Entomopathogenic bacteria.</title>
        <authorList>
            <person name="Machado R.A."/>
        </authorList>
    </citation>
    <scope>NUCLEOTIDE SEQUENCE [LARGE SCALE GENOMIC DNA]</scope>
    <source>
        <strain evidence="1 2">XENO-10</strain>
    </source>
</reference>
<organism evidence="1 2">
    <name type="scientific">Xenorhabdus yunnanensis</name>
    <dbReference type="NCBI Taxonomy" id="3025878"/>
    <lineage>
        <taxon>Bacteria</taxon>
        <taxon>Pseudomonadati</taxon>
        <taxon>Pseudomonadota</taxon>
        <taxon>Gammaproteobacteria</taxon>
        <taxon>Enterobacterales</taxon>
        <taxon>Morganellaceae</taxon>
        <taxon>Xenorhabdus</taxon>
    </lineage>
</organism>
<dbReference type="Proteomes" id="UP001217178">
    <property type="component" value="Unassembled WGS sequence"/>
</dbReference>
<dbReference type="EMBL" id="JAQRFI010000022">
    <property type="protein sequence ID" value="MDC9589829.1"/>
    <property type="molecule type" value="Genomic_DNA"/>
</dbReference>
<evidence type="ECO:0000313" key="2">
    <source>
        <dbReference type="Proteomes" id="UP001217178"/>
    </source>
</evidence>
<keyword evidence="2" id="KW-1185">Reference proteome</keyword>
<dbReference type="RefSeq" id="WP_273555145.1">
    <property type="nucleotide sequence ID" value="NZ_JAQRFI010000022.1"/>
</dbReference>
<sequence>MKSYTINRAGTHLDSACGIDCDPRALPVYDPGCESPGPVCPEQTCKPEPCYTFSARQAIRIQSGEIERLFDFRFYTQERNDVWVRQSMIMRLRRISHCQWQWAMCAISVTPKGEVRFRWPDLFLKAPPGYYESELIVNHVAVNKRLYFYKPFMIANVNATTAVMQECSSACNQYETQCYVPDLEVWPEDTTPVIACGACHDR</sequence>
<proteinExistence type="predicted"/>
<comment type="caution">
    <text evidence="1">The sequence shown here is derived from an EMBL/GenBank/DDBJ whole genome shotgun (WGS) entry which is preliminary data.</text>
</comment>
<evidence type="ECO:0000313" key="1">
    <source>
        <dbReference type="EMBL" id="MDC9589829.1"/>
    </source>
</evidence>